<evidence type="ECO:0000313" key="4">
    <source>
        <dbReference type="Proteomes" id="UP001487305"/>
    </source>
</evidence>
<accession>A0ABV1J9X0</accession>
<dbReference type="Proteomes" id="UP001487305">
    <property type="component" value="Unassembled WGS sequence"/>
</dbReference>
<proteinExistence type="predicted"/>
<dbReference type="InterPro" id="IPR048350">
    <property type="entry name" value="S-Me-THD-like_C"/>
</dbReference>
<evidence type="ECO:0000259" key="1">
    <source>
        <dbReference type="Pfam" id="PF06032"/>
    </source>
</evidence>
<dbReference type="InterPro" id="IPR024071">
    <property type="entry name" value="S-Me-THD_C_sf"/>
</dbReference>
<gene>
    <name evidence="3" type="ORF">AAA083_01165</name>
</gene>
<dbReference type="InterPro" id="IPR010318">
    <property type="entry name" value="S-Me-THD_N"/>
</dbReference>
<feature type="domain" description="S-Me-THD N-terminal" evidence="1">
    <location>
        <begin position="7"/>
        <end position="163"/>
    </location>
</feature>
<dbReference type="SUPFAM" id="SSF160991">
    <property type="entry name" value="CV3147-like"/>
    <property type="match status" value="1"/>
</dbReference>
<dbReference type="Gene3D" id="3.40.1610.10">
    <property type="entry name" value="CV3147-like domain"/>
    <property type="match status" value="1"/>
</dbReference>
<evidence type="ECO:0000313" key="3">
    <source>
        <dbReference type="EMBL" id="MEQ3361578.1"/>
    </source>
</evidence>
<evidence type="ECO:0000259" key="2">
    <source>
        <dbReference type="Pfam" id="PF20906"/>
    </source>
</evidence>
<dbReference type="Pfam" id="PF06032">
    <property type="entry name" value="S-Me-THD_N"/>
    <property type="match status" value="1"/>
</dbReference>
<feature type="domain" description="S-Me-THD-like C-terminal" evidence="2">
    <location>
        <begin position="166"/>
        <end position="356"/>
    </location>
</feature>
<dbReference type="Gene3D" id="2.40.390.10">
    <property type="entry name" value="CV3147-like"/>
    <property type="match status" value="1"/>
</dbReference>
<protein>
    <submittedName>
        <fullName evidence="3">DUF917 domain-containing protein</fullName>
    </submittedName>
</protein>
<reference evidence="3 4" key="1">
    <citation type="submission" date="2024-04" db="EMBL/GenBank/DDBJ databases">
        <title>Human intestinal bacterial collection.</title>
        <authorList>
            <person name="Pauvert C."/>
            <person name="Hitch T.C.A."/>
            <person name="Clavel T."/>
        </authorList>
    </citation>
    <scope>NUCLEOTIDE SEQUENCE [LARGE SCALE GENOMIC DNA]</scope>
    <source>
        <strain evidence="3 4">CLA-KB-H42</strain>
    </source>
</reference>
<dbReference type="EMBL" id="JBBNOP010000001">
    <property type="protein sequence ID" value="MEQ3361578.1"/>
    <property type="molecule type" value="Genomic_DNA"/>
</dbReference>
<dbReference type="InterPro" id="IPR027479">
    <property type="entry name" value="S-Me-THD_N_sf"/>
</dbReference>
<name>A0ABV1J9X0_9ACTN</name>
<keyword evidence="4" id="KW-1185">Reference proteome</keyword>
<dbReference type="RefSeq" id="WP_102375492.1">
    <property type="nucleotide sequence ID" value="NZ_JBBNOP010000001.1"/>
</dbReference>
<sequence length="379" mass="40471">MRELGIQEIEDIALGAALLGAGGGGDPYIGKLTAIGAVKECGPVKMIGIDEVPDGAFIMPAASMGAPSILAEKGVGANEFAQLFDMISRFYGKEIYATMPIEAGGVNSMLPIAAAARLGIPMVDVDGMGRAFPELQMVTFTIGGASATPMAWIDEKGNSGILSTITNKWTENIARSVTTECGGTITISLFCMDAETLRKYGVHGIVTRSEEIGRAIRLAKDNAGDKTPEEYFLDFVGGHRLFKGKISDVLREVRGSFNFGKVVLDGIGEYKGGEAHVEFQNENLCAVVDGEILATTPDLICLVDTETFRPVPTDALKYGKRVLVVGLECFHLWRTQEGLDLVGPRYFGIDTDYIPIEERCKGGRFAVDAAVSGKEAGNV</sequence>
<comment type="caution">
    <text evidence="3">The sequence shown here is derived from an EMBL/GenBank/DDBJ whole genome shotgun (WGS) entry which is preliminary data.</text>
</comment>
<organism evidence="3 4">
    <name type="scientific">Raoultibacter massiliensis</name>
    <dbReference type="NCBI Taxonomy" id="1852371"/>
    <lineage>
        <taxon>Bacteria</taxon>
        <taxon>Bacillati</taxon>
        <taxon>Actinomycetota</taxon>
        <taxon>Coriobacteriia</taxon>
        <taxon>Eggerthellales</taxon>
        <taxon>Eggerthellaceae</taxon>
        <taxon>Raoultibacter</taxon>
    </lineage>
</organism>
<dbReference type="Pfam" id="PF20906">
    <property type="entry name" value="S-Me-THD_C"/>
    <property type="match status" value="1"/>
</dbReference>